<sequence length="486" mass="55569">MRRISKTIYIDALALAPRRKSGVGQTIEQVLRSLAPLVYKDGWAIRLVVPLGKAKRIKHYKKIQGISIKTIPVPARLFSILLRLGVLPPMDWILGEGIYLFPNYRNWPLWNSRAMTYIYDLGFVLFPETVHPNNQKYLSKHVPQWISRSETIITISKSIKEEITRLLNVPAKRVEVVYCGVNKALYHRRDSLEIQEVKQKYGISYDQYLLFIGNIEPRKNLLTLLKAYSLLPKNLQQSYGLVIIGGDGWINDDFYNKLQQLQVHGAQIIKINSYVNDEDLPALYSGASALVHPAFYEGFGMTVLEAMAVDTPVVASDIPSIREIADKAALYFNPYDAKSAAIAIKKMLVSKDKTEVFIAAGRQRVQKFSWEKSAIALRKNIYSLWSEGARPRPLRRFVDIAQAKLVRKAKSLDESLRNVLGKSQLSNYVPRSANSVQELRQIVDQDFKSEEPTIIQDYLLRAYLRIRHILVTIVRLLVKARSSWSR</sequence>
<dbReference type="CDD" id="cd03809">
    <property type="entry name" value="GT4_MtfB-like"/>
    <property type="match status" value="1"/>
</dbReference>
<feature type="domain" description="Glycosyl transferase family 1" evidence="2">
    <location>
        <begin position="195"/>
        <end position="364"/>
    </location>
</feature>
<keyword evidence="4" id="KW-1185">Reference proteome</keyword>
<name>A0A4Q0AJ06_9BACT</name>
<dbReference type="Gene3D" id="3.40.50.2000">
    <property type="entry name" value="Glycogen Phosphorylase B"/>
    <property type="match status" value="2"/>
</dbReference>
<evidence type="ECO:0000256" key="1">
    <source>
        <dbReference type="ARBA" id="ARBA00022679"/>
    </source>
</evidence>
<evidence type="ECO:0000313" key="3">
    <source>
        <dbReference type="EMBL" id="RWZ79506.1"/>
    </source>
</evidence>
<comment type="caution">
    <text evidence="3">The sequence shown here is derived from an EMBL/GenBank/DDBJ whole genome shotgun (WGS) entry which is preliminary data.</text>
</comment>
<reference evidence="3" key="1">
    <citation type="submission" date="2019-01" db="EMBL/GenBank/DDBJ databases">
        <title>Genomic signatures and co-occurrence patterns of the ultra-small Saccharimodia (Patescibacteria phylum) suggest a symbiotic lifestyle.</title>
        <authorList>
            <person name="Lemos L."/>
            <person name="Medeiros J."/>
            <person name="Andreote F."/>
            <person name="Fernandes G."/>
            <person name="Varani A."/>
            <person name="Oliveira G."/>
            <person name="Pylro V."/>
        </authorList>
    </citation>
    <scope>NUCLEOTIDE SEQUENCE [LARGE SCALE GENOMIC DNA]</scope>
    <source>
        <strain evidence="3">AMD01</strain>
    </source>
</reference>
<dbReference type="SUPFAM" id="SSF53756">
    <property type="entry name" value="UDP-Glycosyltransferase/glycogen phosphorylase"/>
    <property type="match status" value="1"/>
</dbReference>
<dbReference type="AlphaFoldDB" id="A0A4Q0AJ06"/>
<keyword evidence="1" id="KW-0808">Transferase</keyword>
<dbReference type="GO" id="GO:0009103">
    <property type="term" value="P:lipopolysaccharide biosynthetic process"/>
    <property type="evidence" value="ECO:0007669"/>
    <property type="project" value="TreeGrafter"/>
</dbReference>
<dbReference type="GO" id="GO:0016757">
    <property type="term" value="F:glycosyltransferase activity"/>
    <property type="evidence" value="ECO:0007669"/>
    <property type="project" value="InterPro"/>
</dbReference>
<proteinExistence type="predicted"/>
<protein>
    <submittedName>
        <fullName evidence="3">Glycosyltransferase family 1 protein</fullName>
    </submittedName>
</protein>
<evidence type="ECO:0000313" key="4">
    <source>
        <dbReference type="Proteomes" id="UP000289269"/>
    </source>
</evidence>
<gene>
    <name evidence="3" type="ORF">EOT04_01430</name>
</gene>
<organism evidence="3 4">
    <name type="scientific">Candidatus Chaera renei</name>
    <dbReference type="NCBI Taxonomy" id="2506947"/>
    <lineage>
        <taxon>Bacteria</taxon>
        <taxon>Candidatus Saccharimonadota</taxon>
        <taxon>Candidatus Saccharimonadia</taxon>
        <taxon>Candidatus Saccharimonadales</taxon>
        <taxon>Candidatus Saccharimonadaceae</taxon>
        <taxon>Candidatus Chaera</taxon>
    </lineage>
</organism>
<accession>A0A4Q0AJ06</accession>
<dbReference type="InterPro" id="IPR001296">
    <property type="entry name" value="Glyco_trans_1"/>
</dbReference>
<dbReference type="Proteomes" id="UP000289269">
    <property type="component" value="Unassembled WGS sequence"/>
</dbReference>
<dbReference type="Pfam" id="PF00534">
    <property type="entry name" value="Glycos_transf_1"/>
    <property type="match status" value="1"/>
</dbReference>
<dbReference type="EMBL" id="SCKW01000009">
    <property type="protein sequence ID" value="RWZ79506.1"/>
    <property type="molecule type" value="Genomic_DNA"/>
</dbReference>
<dbReference type="PANTHER" id="PTHR46401">
    <property type="entry name" value="GLYCOSYLTRANSFERASE WBBK-RELATED"/>
    <property type="match status" value="1"/>
</dbReference>
<dbReference type="PANTHER" id="PTHR46401:SF2">
    <property type="entry name" value="GLYCOSYLTRANSFERASE WBBK-RELATED"/>
    <property type="match status" value="1"/>
</dbReference>
<evidence type="ECO:0000259" key="2">
    <source>
        <dbReference type="Pfam" id="PF00534"/>
    </source>
</evidence>